<dbReference type="RefSeq" id="WP_046497471.1">
    <property type="nucleotide sequence ID" value="NZ_CGIH01000027.1"/>
</dbReference>
<dbReference type="STRING" id="690567.1629"/>
<dbReference type="PANTHER" id="PTHR10587:SF80">
    <property type="entry name" value="CHITOOLIGOSACCHARIDE DEACETYLASE"/>
    <property type="match status" value="1"/>
</dbReference>
<dbReference type="PANTHER" id="PTHR10587">
    <property type="entry name" value="GLYCOSYL TRANSFERASE-RELATED"/>
    <property type="match status" value="1"/>
</dbReference>
<dbReference type="OrthoDB" id="9806342at2"/>
<organism evidence="2 3">
    <name type="scientific">Syntrophomonas zehnderi OL-4</name>
    <dbReference type="NCBI Taxonomy" id="690567"/>
    <lineage>
        <taxon>Bacteria</taxon>
        <taxon>Bacillati</taxon>
        <taxon>Bacillota</taxon>
        <taxon>Clostridia</taxon>
        <taxon>Eubacteriales</taxon>
        <taxon>Syntrophomonadaceae</taxon>
        <taxon>Syntrophomonas</taxon>
    </lineage>
</organism>
<dbReference type="InterPro" id="IPR011330">
    <property type="entry name" value="Glyco_hydro/deAcase_b/a-brl"/>
</dbReference>
<evidence type="ECO:0000313" key="2">
    <source>
        <dbReference type="EMBL" id="CFX68051.1"/>
    </source>
</evidence>
<feature type="domain" description="NodB homology" evidence="1">
    <location>
        <begin position="56"/>
        <end position="232"/>
    </location>
</feature>
<sequence length="255" mass="28762">MRIYFFSRKTLLTAAAVTLLAAGFLTFALIYYNHTGIASNAIDFKKPIFQGNSGEKAVALTVNVDWGEEFIPAMLKSFAATDARVTFFVTGKWAEKNPETLKQMHKAGHSIQNHGYKHCHFNNLTAEAGSGEIKKAEAIIKEITGQKSRFFASPYGEYSPNVVKAASDINYRLIMWSVDTIDWQRPDPQTIVNRVMKKIHNDAIILMHPTEPTVKALPDLLKQIKEENYKMVTIDKIIIEKEKNLDEGSNSRESH</sequence>
<dbReference type="GO" id="GO:0016810">
    <property type="term" value="F:hydrolase activity, acting on carbon-nitrogen (but not peptide) bonds"/>
    <property type="evidence" value="ECO:0007669"/>
    <property type="project" value="InterPro"/>
</dbReference>
<dbReference type="GO" id="GO:0005975">
    <property type="term" value="P:carbohydrate metabolic process"/>
    <property type="evidence" value="ECO:0007669"/>
    <property type="project" value="InterPro"/>
</dbReference>
<evidence type="ECO:0000259" key="1">
    <source>
        <dbReference type="PROSITE" id="PS51677"/>
    </source>
</evidence>
<keyword evidence="3" id="KW-1185">Reference proteome</keyword>
<dbReference type="Gene3D" id="3.20.20.370">
    <property type="entry name" value="Glycoside hydrolase/deacetylase"/>
    <property type="match status" value="1"/>
</dbReference>
<dbReference type="Proteomes" id="UP000045545">
    <property type="component" value="Unassembled WGS sequence"/>
</dbReference>
<dbReference type="InterPro" id="IPR002509">
    <property type="entry name" value="NODB_dom"/>
</dbReference>
<dbReference type="CDD" id="cd10950">
    <property type="entry name" value="CE4_BsYlxY_like"/>
    <property type="match status" value="1"/>
</dbReference>
<dbReference type="PROSITE" id="PS51677">
    <property type="entry name" value="NODB"/>
    <property type="match status" value="1"/>
</dbReference>
<name>A0A0E4GBF6_9FIRM</name>
<accession>A0A0E4GBF6</accession>
<dbReference type="SUPFAM" id="SSF88713">
    <property type="entry name" value="Glycoside hydrolase/deacetylase"/>
    <property type="match status" value="1"/>
</dbReference>
<proteinExistence type="predicted"/>
<dbReference type="GO" id="GO:0016020">
    <property type="term" value="C:membrane"/>
    <property type="evidence" value="ECO:0007669"/>
    <property type="project" value="TreeGrafter"/>
</dbReference>
<reference evidence="2 3" key="1">
    <citation type="submission" date="2015-03" db="EMBL/GenBank/DDBJ databases">
        <authorList>
            <person name="Murphy D."/>
        </authorList>
    </citation>
    <scope>NUCLEOTIDE SEQUENCE [LARGE SCALE GENOMIC DNA]</scope>
    <source>
        <strain evidence="2 3">OL-4</strain>
    </source>
</reference>
<gene>
    <name evidence="2" type="ORF">1629</name>
</gene>
<dbReference type="InterPro" id="IPR050248">
    <property type="entry name" value="Polysacc_deacetylase_ArnD"/>
</dbReference>
<dbReference type="EMBL" id="CGIH01000027">
    <property type="protein sequence ID" value="CFX68051.1"/>
    <property type="molecule type" value="Genomic_DNA"/>
</dbReference>
<dbReference type="AlphaFoldDB" id="A0A0E4GBF6"/>
<evidence type="ECO:0000313" key="3">
    <source>
        <dbReference type="Proteomes" id="UP000045545"/>
    </source>
</evidence>
<dbReference type="Pfam" id="PF01522">
    <property type="entry name" value="Polysacc_deac_1"/>
    <property type="match status" value="1"/>
</dbReference>
<protein>
    <submittedName>
        <fullName evidence="2">Polysaccharide deacetylase</fullName>
    </submittedName>
</protein>